<feature type="domain" description="HTH tetR-type" evidence="5">
    <location>
        <begin position="6"/>
        <end position="66"/>
    </location>
</feature>
<name>A0ABN1QFK3_9ACTN</name>
<reference evidence="6 7" key="1">
    <citation type="journal article" date="2019" name="Int. J. Syst. Evol. Microbiol.">
        <title>The Global Catalogue of Microorganisms (GCM) 10K type strain sequencing project: providing services to taxonomists for standard genome sequencing and annotation.</title>
        <authorList>
            <consortium name="The Broad Institute Genomics Platform"/>
            <consortium name="The Broad Institute Genome Sequencing Center for Infectious Disease"/>
            <person name="Wu L."/>
            <person name="Ma J."/>
        </authorList>
    </citation>
    <scope>NUCLEOTIDE SEQUENCE [LARGE SCALE GENOMIC DNA]</scope>
    <source>
        <strain evidence="6 7">JCM 10696</strain>
    </source>
</reference>
<sequence>MSRMGKPAHEAIFSAAEHLFAELGYDQTTAQLIADAAGAPVEAVTEEFGGKKQLYLEVMENVRTEGEKTLRKLVENYTPDASGVHHLVDSTLDHFLRRPQDAGLWIQRRMQDAADFTDVERKGAGPQLTRTLALTEGVFLPHLDSGLILQDLFWSVHDFVRNGIFDDAGVPMGSDDPEAVDRFRRHLHQMVELYTGETG</sequence>
<keyword evidence="7" id="KW-1185">Reference proteome</keyword>
<keyword evidence="1" id="KW-0805">Transcription regulation</keyword>
<dbReference type="Pfam" id="PF00440">
    <property type="entry name" value="TetR_N"/>
    <property type="match status" value="1"/>
</dbReference>
<dbReference type="PANTHER" id="PTHR47506">
    <property type="entry name" value="TRANSCRIPTIONAL REGULATORY PROTEIN"/>
    <property type="match status" value="1"/>
</dbReference>
<accession>A0ABN1QFK3</accession>
<evidence type="ECO:0000256" key="3">
    <source>
        <dbReference type="ARBA" id="ARBA00023163"/>
    </source>
</evidence>
<comment type="caution">
    <text evidence="6">The sequence shown here is derived from an EMBL/GenBank/DDBJ whole genome shotgun (WGS) entry which is preliminary data.</text>
</comment>
<protein>
    <recommendedName>
        <fullName evidence="5">HTH tetR-type domain-containing protein</fullName>
    </recommendedName>
</protein>
<keyword evidence="3" id="KW-0804">Transcription</keyword>
<dbReference type="InterPro" id="IPR009057">
    <property type="entry name" value="Homeodomain-like_sf"/>
</dbReference>
<evidence type="ECO:0000256" key="4">
    <source>
        <dbReference type="PROSITE-ProRule" id="PRU00335"/>
    </source>
</evidence>
<evidence type="ECO:0000256" key="1">
    <source>
        <dbReference type="ARBA" id="ARBA00023015"/>
    </source>
</evidence>
<dbReference type="SUPFAM" id="SSF46689">
    <property type="entry name" value="Homeodomain-like"/>
    <property type="match status" value="1"/>
</dbReference>
<evidence type="ECO:0000256" key="2">
    <source>
        <dbReference type="ARBA" id="ARBA00023125"/>
    </source>
</evidence>
<dbReference type="InterPro" id="IPR001647">
    <property type="entry name" value="HTH_TetR"/>
</dbReference>
<evidence type="ECO:0000259" key="5">
    <source>
        <dbReference type="PROSITE" id="PS50977"/>
    </source>
</evidence>
<organism evidence="6 7">
    <name type="scientific">Actinocorallia libanotica</name>
    <dbReference type="NCBI Taxonomy" id="46162"/>
    <lineage>
        <taxon>Bacteria</taxon>
        <taxon>Bacillati</taxon>
        <taxon>Actinomycetota</taxon>
        <taxon>Actinomycetes</taxon>
        <taxon>Streptosporangiales</taxon>
        <taxon>Thermomonosporaceae</taxon>
        <taxon>Actinocorallia</taxon>
    </lineage>
</organism>
<keyword evidence="2 4" id="KW-0238">DNA-binding</keyword>
<dbReference type="Gene3D" id="1.10.357.10">
    <property type="entry name" value="Tetracycline Repressor, domain 2"/>
    <property type="match status" value="1"/>
</dbReference>
<dbReference type="RefSeq" id="WP_344237585.1">
    <property type="nucleotide sequence ID" value="NZ_BAAAHH010000003.1"/>
</dbReference>
<dbReference type="PANTHER" id="PTHR47506:SF6">
    <property type="entry name" value="HTH-TYPE TRANSCRIPTIONAL REPRESSOR NEMR"/>
    <property type="match status" value="1"/>
</dbReference>
<dbReference type="EMBL" id="BAAAHH010000003">
    <property type="protein sequence ID" value="GAA0941615.1"/>
    <property type="molecule type" value="Genomic_DNA"/>
</dbReference>
<dbReference type="PROSITE" id="PS50977">
    <property type="entry name" value="HTH_TETR_2"/>
    <property type="match status" value="1"/>
</dbReference>
<gene>
    <name evidence="6" type="ORF">GCM10009550_12060</name>
</gene>
<evidence type="ECO:0000313" key="6">
    <source>
        <dbReference type="EMBL" id="GAA0941615.1"/>
    </source>
</evidence>
<proteinExistence type="predicted"/>
<evidence type="ECO:0000313" key="7">
    <source>
        <dbReference type="Proteomes" id="UP001500665"/>
    </source>
</evidence>
<dbReference type="Proteomes" id="UP001500665">
    <property type="component" value="Unassembled WGS sequence"/>
</dbReference>
<feature type="DNA-binding region" description="H-T-H motif" evidence="4">
    <location>
        <begin position="29"/>
        <end position="48"/>
    </location>
</feature>